<gene>
    <name evidence="3" type="ORF">FHR33_000051</name>
</gene>
<name>A0A7W5Y4I0_9ACTN</name>
<dbReference type="Pfam" id="PF00582">
    <property type="entry name" value="Usp"/>
    <property type="match status" value="2"/>
</dbReference>
<accession>A0A7W5Y4I0</accession>
<evidence type="ECO:0000313" key="3">
    <source>
        <dbReference type="EMBL" id="MBB3724191.1"/>
    </source>
</evidence>
<dbReference type="AlphaFoldDB" id="A0A7W5Y4I0"/>
<comment type="caution">
    <text evidence="3">The sequence shown here is derived from an EMBL/GenBank/DDBJ whole genome shotgun (WGS) entry which is preliminary data.</text>
</comment>
<dbReference type="InterPro" id="IPR006015">
    <property type="entry name" value="Universal_stress_UspA"/>
</dbReference>
<evidence type="ECO:0000259" key="2">
    <source>
        <dbReference type="Pfam" id="PF00582"/>
    </source>
</evidence>
<dbReference type="PANTHER" id="PTHR46553:SF3">
    <property type="entry name" value="ADENINE NUCLEOTIDE ALPHA HYDROLASES-LIKE SUPERFAMILY PROTEIN"/>
    <property type="match status" value="1"/>
</dbReference>
<dbReference type="InterPro" id="IPR006016">
    <property type="entry name" value="UspA"/>
</dbReference>
<evidence type="ECO:0000256" key="1">
    <source>
        <dbReference type="ARBA" id="ARBA00008791"/>
    </source>
</evidence>
<reference evidence="3 4" key="1">
    <citation type="submission" date="2020-08" db="EMBL/GenBank/DDBJ databases">
        <title>Sequencing the genomes of 1000 actinobacteria strains.</title>
        <authorList>
            <person name="Klenk H.-P."/>
        </authorList>
    </citation>
    <scope>NUCLEOTIDE SEQUENCE [LARGE SCALE GENOMIC DNA]</scope>
    <source>
        <strain evidence="3 4">DSM 44320</strain>
    </source>
</reference>
<keyword evidence="4" id="KW-1185">Reference proteome</keyword>
<comment type="similarity">
    <text evidence="1">Belongs to the universal stress protein A family.</text>
</comment>
<organism evidence="3 4">
    <name type="scientific">Nonomuraea dietziae</name>
    <dbReference type="NCBI Taxonomy" id="65515"/>
    <lineage>
        <taxon>Bacteria</taxon>
        <taxon>Bacillati</taxon>
        <taxon>Actinomycetota</taxon>
        <taxon>Actinomycetes</taxon>
        <taxon>Streptosporangiales</taxon>
        <taxon>Streptosporangiaceae</taxon>
        <taxon>Nonomuraea</taxon>
    </lineage>
</organism>
<dbReference type="RefSeq" id="WP_183641788.1">
    <property type="nucleotide sequence ID" value="NZ_JACIBV010000001.1"/>
</dbReference>
<dbReference type="PRINTS" id="PR01438">
    <property type="entry name" value="UNVRSLSTRESS"/>
</dbReference>
<evidence type="ECO:0000313" key="4">
    <source>
        <dbReference type="Proteomes" id="UP000579945"/>
    </source>
</evidence>
<feature type="domain" description="UspA" evidence="2">
    <location>
        <begin position="2"/>
        <end position="136"/>
    </location>
</feature>
<dbReference type="Proteomes" id="UP000579945">
    <property type="component" value="Unassembled WGS sequence"/>
</dbReference>
<dbReference type="SUPFAM" id="SSF52402">
    <property type="entry name" value="Adenine nucleotide alpha hydrolases-like"/>
    <property type="match status" value="2"/>
</dbReference>
<dbReference type="EMBL" id="JACIBV010000001">
    <property type="protein sequence ID" value="MBB3724191.1"/>
    <property type="molecule type" value="Genomic_DNA"/>
</dbReference>
<sequence length="279" mass="29761">MIVVGVDGSRAGLEAVAWAAKEARLRDVPLRVAYAMPRWACEDQGGRYASVATWMREGAATVVAAGLDRARREEPEVVADSALLPGDPRAALIAAAEQAELLVVGNHEMGRLRGMLVGSVAYGVAGHARCDVVVVREAPPMTLGEVVVGVDGAGTGENVLRFAFTEARLRGVRLRVVHAFGTGPREFAEDRPELERLRELLTGWRERHQDVEVAEDLVKGHPAEVLRQAGERADLLVVGSRGRGGFAGLVLGSISQAMLHQAPCPLVVVRTSPGTPHRG</sequence>
<proteinExistence type="inferred from homology"/>
<protein>
    <submittedName>
        <fullName evidence="3">Nucleotide-binding universal stress UspA family protein</fullName>
    </submittedName>
</protein>
<dbReference type="Gene3D" id="3.40.50.620">
    <property type="entry name" value="HUPs"/>
    <property type="match status" value="2"/>
</dbReference>
<dbReference type="PANTHER" id="PTHR46553">
    <property type="entry name" value="ADENINE NUCLEOTIDE ALPHA HYDROLASES-LIKE SUPERFAMILY PROTEIN"/>
    <property type="match status" value="1"/>
</dbReference>
<dbReference type="InterPro" id="IPR014729">
    <property type="entry name" value="Rossmann-like_a/b/a_fold"/>
</dbReference>
<dbReference type="GeneID" id="95386725"/>
<feature type="domain" description="UspA" evidence="2">
    <location>
        <begin position="146"/>
        <end position="270"/>
    </location>
</feature>